<dbReference type="InterPro" id="IPR055089">
    <property type="entry name" value="COP9_N"/>
</dbReference>
<feature type="domain" description="COP9 signalosome complex subunit 3 N-terminal helical repeats" evidence="3">
    <location>
        <begin position="130"/>
        <end position="330"/>
    </location>
</feature>
<keyword evidence="5" id="KW-1185">Reference proteome</keyword>
<feature type="region of interest" description="Disordered" evidence="2">
    <location>
        <begin position="1"/>
        <end position="83"/>
    </location>
</feature>
<evidence type="ECO:0000259" key="3">
    <source>
        <dbReference type="Pfam" id="PF22788"/>
    </source>
</evidence>
<dbReference type="PANTHER" id="PTHR10758">
    <property type="entry name" value="26S PROTEASOME NON-ATPASE REGULATORY SUBUNIT 3/COP9 SIGNALOSOME COMPLEX SUBUNIT 3"/>
    <property type="match status" value="1"/>
</dbReference>
<name>A0A164YPC2_9AGAM</name>
<dbReference type="EMBL" id="KV419397">
    <property type="protein sequence ID" value="KZS97109.1"/>
    <property type="molecule type" value="Genomic_DNA"/>
</dbReference>
<dbReference type="GO" id="GO:0006511">
    <property type="term" value="P:ubiquitin-dependent protein catabolic process"/>
    <property type="evidence" value="ECO:0007669"/>
    <property type="project" value="TreeGrafter"/>
</dbReference>
<evidence type="ECO:0000313" key="5">
    <source>
        <dbReference type="Proteomes" id="UP000076722"/>
    </source>
</evidence>
<reference evidence="4 5" key="1">
    <citation type="journal article" date="2016" name="Mol. Biol. Evol.">
        <title>Comparative Genomics of Early-Diverging Mushroom-Forming Fungi Provides Insights into the Origins of Lignocellulose Decay Capabilities.</title>
        <authorList>
            <person name="Nagy L.G."/>
            <person name="Riley R."/>
            <person name="Tritt A."/>
            <person name="Adam C."/>
            <person name="Daum C."/>
            <person name="Floudas D."/>
            <person name="Sun H."/>
            <person name="Yadav J.S."/>
            <person name="Pangilinan J."/>
            <person name="Larsson K.H."/>
            <person name="Matsuura K."/>
            <person name="Barry K."/>
            <person name="Labutti K."/>
            <person name="Kuo R."/>
            <person name="Ohm R.A."/>
            <person name="Bhattacharya S.S."/>
            <person name="Shirouzu T."/>
            <person name="Yoshinaga Y."/>
            <person name="Martin F.M."/>
            <person name="Grigoriev I.V."/>
            <person name="Hibbett D.S."/>
        </authorList>
    </citation>
    <scope>NUCLEOTIDE SEQUENCE [LARGE SCALE GENOMIC DNA]</scope>
    <source>
        <strain evidence="4 5">HHB9708</strain>
    </source>
</reference>
<sequence length="514" mass="55465">MEANTQPPAAGSSLDVSPPTPPESSAPQSPVPSTSTTAPAAAAAAPTTPLSPQATQTQQTPATPITTPTTVPSNPPNGSSKDTISLNNIITYLTTENAEPTNIVGYLRSVASKDVGETILASLLAGGQDPLDILNPVQNTLGYLFILSARVSFNDAPPLQTAQIEQFCINFDEVQARLAPERITMLAKGLSRLAEASNAPQLAVLPLRYLTTRYPPTPSHLTTLHPIFVRACNIAGRPIQALPILNNPIIAIDTSISDLTAFDNVQYHYEGALSLLDLEKWELAEEFLEICVTSPIHSTPLPVQVEALKKLTLVQLIAYGKTRSLPKYTHPNLGRAFKNSPYSGITKSYPQVPILEGASDKDVKAVQADGNLDLVREANVRITRWKLKELTGTYACLTLGEVAEMVKAEQEVVRELVHRMVEEGALDAAIDEQGTITFADELAKSAALSSKEAVQKVLKDAEVQGQLLEQLDKELSRNKDFLMKALKGRDEGLGVEDMELYNAGSKGQWDDNAF</sequence>
<protein>
    <recommendedName>
        <fullName evidence="3">COP9 signalosome complex subunit 3 N-terminal helical repeats domain-containing protein</fullName>
    </recommendedName>
</protein>
<evidence type="ECO:0000256" key="1">
    <source>
        <dbReference type="ARBA" id="ARBA00022490"/>
    </source>
</evidence>
<proteinExistence type="predicted"/>
<dbReference type="STRING" id="1314777.A0A164YPC2"/>
<dbReference type="Proteomes" id="UP000076722">
    <property type="component" value="Unassembled WGS sequence"/>
</dbReference>
<evidence type="ECO:0000256" key="2">
    <source>
        <dbReference type="SAM" id="MobiDB-lite"/>
    </source>
</evidence>
<gene>
    <name evidence="4" type="ORF">SISNIDRAFT_493344</name>
</gene>
<dbReference type="Pfam" id="PF22788">
    <property type="entry name" value="COP9_hel_rpt"/>
    <property type="match status" value="1"/>
</dbReference>
<feature type="compositionally biased region" description="Low complexity" evidence="2">
    <location>
        <begin position="25"/>
        <end position="72"/>
    </location>
</feature>
<dbReference type="PANTHER" id="PTHR10758:SF1">
    <property type="entry name" value="COP9 SIGNALOSOME COMPLEX SUBUNIT 3"/>
    <property type="match status" value="1"/>
</dbReference>
<dbReference type="GO" id="GO:0008180">
    <property type="term" value="C:COP9 signalosome"/>
    <property type="evidence" value="ECO:0007669"/>
    <property type="project" value="TreeGrafter"/>
</dbReference>
<accession>A0A164YPC2</accession>
<dbReference type="InterPro" id="IPR050756">
    <property type="entry name" value="CSN3"/>
</dbReference>
<organism evidence="4 5">
    <name type="scientific">Sistotremastrum niveocremeum HHB9708</name>
    <dbReference type="NCBI Taxonomy" id="1314777"/>
    <lineage>
        <taxon>Eukaryota</taxon>
        <taxon>Fungi</taxon>
        <taxon>Dikarya</taxon>
        <taxon>Basidiomycota</taxon>
        <taxon>Agaricomycotina</taxon>
        <taxon>Agaricomycetes</taxon>
        <taxon>Sistotremastrales</taxon>
        <taxon>Sistotremastraceae</taxon>
        <taxon>Sertulicium</taxon>
        <taxon>Sertulicium niveocremeum</taxon>
    </lineage>
</organism>
<keyword evidence="1" id="KW-0963">Cytoplasm</keyword>
<dbReference type="OrthoDB" id="29061at2759"/>
<dbReference type="AlphaFoldDB" id="A0A164YPC2"/>
<evidence type="ECO:0000313" key="4">
    <source>
        <dbReference type="EMBL" id="KZS97109.1"/>
    </source>
</evidence>